<accession>A0AAV0TSG6</accession>
<comment type="caution">
    <text evidence="4">The sequence shown here is derived from an EMBL/GenBank/DDBJ whole genome shotgun (WGS) entry which is preliminary data.</text>
</comment>
<feature type="region of interest" description="Disordered" evidence="1">
    <location>
        <begin position="27"/>
        <end position="55"/>
    </location>
</feature>
<gene>
    <name evidence="4" type="ORF">PDE001_LOCUS3564</name>
</gene>
<keyword evidence="2" id="KW-0732">Signal</keyword>
<evidence type="ECO:0000313" key="4">
    <source>
        <dbReference type="EMBL" id="CAI5726368.1"/>
    </source>
</evidence>
<feature type="compositionally biased region" description="Basic and acidic residues" evidence="1">
    <location>
        <begin position="37"/>
        <end position="50"/>
    </location>
</feature>
<keyword evidence="5" id="KW-1185">Reference proteome</keyword>
<dbReference type="InterPro" id="IPR041524">
    <property type="entry name" value="GH131_N"/>
</dbReference>
<feature type="signal peptide" evidence="2">
    <location>
        <begin position="1"/>
        <end position="15"/>
    </location>
</feature>
<feature type="domain" description="Glycoside hydrolase 131 catalytic N-terminal" evidence="3">
    <location>
        <begin position="45"/>
        <end position="131"/>
    </location>
</feature>
<dbReference type="AlphaFoldDB" id="A0AAV0TSG6"/>
<feature type="chain" id="PRO_5043583802" description="Glycoside hydrolase 131 catalytic N-terminal domain-containing protein" evidence="2">
    <location>
        <begin position="16"/>
        <end position="240"/>
    </location>
</feature>
<evidence type="ECO:0000256" key="2">
    <source>
        <dbReference type="SAM" id="SignalP"/>
    </source>
</evidence>
<name>A0AAV0TSG6_9STRA</name>
<dbReference type="Proteomes" id="UP001162029">
    <property type="component" value="Unassembled WGS sequence"/>
</dbReference>
<dbReference type="Pfam" id="PF18271">
    <property type="entry name" value="GH131_N"/>
    <property type="match status" value="2"/>
</dbReference>
<dbReference type="EMBL" id="CANTFM010000608">
    <property type="protein sequence ID" value="CAI5726368.1"/>
    <property type="molecule type" value="Genomic_DNA"/>
</dbReference>
<reference evidence="4" key="1">
    <citation type="submission" date="2022-12" db="EMBL/GenBank/DDBJ databases">
        <authorList>
            <person name="Webb A."/>
        </authorList>
    </citation>
    <scope>NUCLEOTIDE SEQUENCE</scope>
    <source>
        <strain evidence="4">Pd1</strain>
    </source>
</reference>
<feature type="domain" description="Glycoside hydrolase 131 catalytic N-terminal" evidence="3">
    <location>
        <begin position="140"/>
        <end position="206"/>
    </location>
</feature>
<protein>
    <recommendedName>
        <fullName evidence="3">Glycoside hydrolase 131 catalytic N-terminal domain-containing protein</fullName>
    </recommendedName>
</protein>
<proteinExistence type="predicted"/>
<evidence type="ECO:0000313" key="5">
    <source>
        <dbReference type="Proteomes" id="UP001162029"/>
    </source>
</evidence>
<dbReference type="PANTHER" id="PTHR34612">
    <property type="entry name" value="GH131_N DOMAIN-CONTAINING PROTEIN"/>
    <property type="match status" value="1"/>
</dbReference>
<evidence type="ECO:0000259" key="3">
    <source>
        <dbReference type="Pfam" id="PF18271"/>
    </source>
</evidence>
<evidence type="ECO:0000256" key="1">
    <source>
        <dbReference type="SAM" id="MobiDB-lite"/>
    </source>
</evidence>
<sequence>MAFFLGVLGVAAISAIFIKRGHDDASPNKPIPWSGRGRLDHRDDTEREARSPSYNGDTGVINIAVDANAIFKEQDNFRRSELVQNVDSNANGPTFFRGSLKKKEAFHNKYVWQCFFTETNIFEIRVDAKVSPFKITATGNGSVIAFYTSTGADELKLKANHTVVSEFLPVNELHIGLLTLSDDGSQPVMADKQDVISFSGVSVEDKGGLSVIDAASTAESVANKTYSFASTTATGTAGPP</sequence>
<dbReference type="Gene3D" id="2.60.120.1160">
    <property type="match status" value="2"/>
</dbReference>
<organism evidence="4 5">
    <name type="scientific">Peronospora destructor</name>
    <dbReference type="NCBI Taxonomy" id="86335"/>
    <lineage>
        <taxon>Eukaryota</taxon>
        <taxon>Sar</taxon>
        <taxon>Stramenopiles</taxon>
        <taxon>Oomycota</taxon>
        <taxon>Peronosporomycetes</taxon>
        <taxon>Peronosporales</taxon>
        <taxon>Peronosporaceae</taxon>
        <taxon>Peronospora</taxon>
    </lineage>
</organism>
<dbReference type="PANTHER" id="PTHR34612:SF6">
    <property type="entry name" value="GLYCOSIDE HYDROLASE 131 CATALYTIC N-TERMINAL DOMAIN-CONTAINING PROTEIN"/>
    <property type="match status" value="1"/>
</dbReference>